<comment type="caution">
    <text evidence="2">The sequence shown here is derived from an EMBL/GenBank/DDBJ whole genome shotgun (WGS) entry which is preliminary data.</text>
</comment>
<keyword evidence="1" id="KW-0812">Transmembrane</keyword>
<dbReference type="Proteomes" id="UP001642520">
    <property type="component" value="Unassembled WGS sequence"/>
</dbReference>
<organism evidence="2 3">
    <name type="scientific">Xylocopa violacea</name>
    <name type="common">Violet carpenter bee</name>
    <name type="synonym">Apis violacea</name>
    <dbReference type="NCBI Taxonomy" id="135666"/>
    <lineage>
        <taxon>Eukaryota</taxon>
        <taxon>Metazoa</taxon>
        <taxon>Ecdysozoa</taxon>
        <taxon>Arthropoda</taxon>
        <taxon>Hexapoda</taxon>
        <taxon>Insecta</taxon>
        <taxon>Pterygota</taxon>
        <taxon>Neoptera</taxon>
        <taxon>Endopterygota</taxon>
        <taxon>Hymenoptera</taxon>
        <taxon>Apocrita</taxon>
        <taxon>Aculeata</taxon>
        <taxon>Apoidea</taxon>
        <taxon>Anthophila</taxon>
        <taxon>Apidae</taxon>
        <taxon>Xylocopa</taxon>
        <taxon>Xylocopa</taxon>
    </lineage>
</organism>
<accession>A0ABP1N1Z2</accession>
<feature type="transmembrane region" description="Helical" evidence="1">
    <location>
        <begin position="20"/>
        <end position="36"/>
    </location>
</feature>
<dbReference type="EMBL" id="CAXAJV020001281">
    <property type="protein sequence ID" value="CAL7933959.1"/>
    <property type="molecule type" value="Genomic_DNA"/>
</dbReference>
<feature type="transmembrane region" description="Helical" evidence="1">
    <location>
        <begin position="48"/>
        <end position="66"/>
    </location>
</feature>
<keyword evidence="1" id="KW-1133">Transmembrane helix</keyword>
<evidence type="ECO:0000313" key="2">
    <source>
        <dbReference type="EMBL" id="CAL7933959.1"/>
    </source>
</evidence>
<keyword evidence="3" id="KW-1185">Reference proteome</keyword>
<name>A0ABP1N1Z2_XYLVO</name>
<evidence type="ECO:0000256" key="1">
    <source>
        <dbReference type="SAM" id="Phobius"/>
    </source>
</evidence>
<sequence length="81" mass="9368">MRGLIQEDCAKNSMLGHSWIQWYAKIGTAVFLYITMVQEKLGPFTFKAVLLGFVFELTGSFLRYVLRMYVQVCVTNVHQVM</sequence>
<reference evidence="2 3" key="1">
    <citation type="submission" date="2024-08" db="EMBL/GenBank/DDBJ databases">
        <authorList>
            <person name="Will J Nash"/>
            <person name="Angela Man"/>
            <person name="Seanna McTaggart"/>
            <person name="Kendall Baker"/>
            <person name="Tom Barker"/>
            <person name="Leah Catchpole"/>
            <person name="Alex Durrant"/>
            <person name="Karim Gharbi"/>
            <person name="Naomi Irish"/>
            <person name="Gemy Kaithakottil"/>
            <person name="Debby Ku"/>
            <person name="Aaliyah Providence"/>
            <person name="Felix Shaw"/>
            <person name="David Swarbreck"/>
            <person name="Chris Watkins"/>
            <person name="Ann M. McCartney"/>
            <person name="Giulio Formenti"/>
            <person name="Alice Mouton"/>
            <person name="Noel Vella"/>
            <person name="Bjorn M von Reumont"/>
            <person name="Adriana Vella"/>
            <person name="Wilfried Haerty"/>
        </authorList>
    </citation>
    <scope>NUCLEOTIDE SEQUENCE [LARGE SCALE GENOMIC DNA]</scope>
</reference>
<proteinExistence type="predicted"/>
<protein>
    <submittedName>
        <fullName evidence="2">Uncharacterized protein</fullName>
    </submittedName>
</protein>
<evidence type="ECO:0000313" key="3">
    <source>
        <dbReference type="Proteomes" id="UP001642520"/>
    </source>
</evidence>
<keyword evidence="1" id="KW-0472">Membrane</keyword>
<gene>
    <name evidence="2" type="ORF">XYLVIOL_LOCUS759</name>
</gene>